<comment type="similarity">
    <text evidence="1">Belongs to the AHA1 family.</text>
</comment>
<name>A0A6J5YBU4_9ZZZZ</name>
<dbReference type="EMBL" id="CAEMXZ010000061">
    <property type="protein sequence ID" value="CAB4323664.1"/>
    <property type="molecule type" value="Genomic_DNA"/>
</dbReference>
<evidence type="ECO:0000313" key="4">
    <source>
        <dbReference type="EMBL" id="CAB4933813.1"/>
    </source>
</evidence>
<reference evidence="3" key="1">
    <citation type="submission" date="2020-05" db="EMBL/GenBank/DDBJ databases">
        <authorList>
            <person name="Chiriac C."/>
            <person name="Salcher M."/>
            <person name="Ghai R."/>
            <person name="Kavagutti S V."/>
        </authorList>
    </citation>
    <scope>NUCLEOTIDE SEQUENCE</scope>
</reference>
<evidence type="ECO:0000259" key="2">
    <source>
        <dbReference type="Pfam" id="PF08327"/>
    </source>
</evidence>
<proteinExistence type="inferred from homology"/>
<dbReference type="CDD" id="cd07814">
    <property type="entry name" value="SRPBCC_CalC_Aha1-like"/>
    <property type="match status" value="1"/>
</dbReference>
<sequence>MSTSLIIRHWIATTPDEVWRAYTTPEIFHQFFSPEGLSIPLESVVIEPWVGGRFECTMVFDDTGVENPNIGVLSVVEPPHTLVGEEPSIGFRSTQTFTEEADGTLITVVQEGLPAEIIGNPEVVAAFRSSYRKLGRVLDVATEERDCN</sequence>
<dbReference type="SUPFAM" id="SSF55961">
    <property type="entry name" value="Bet v1-like"/>
    <property type="match status" value="1"/>
</dbReference>
<accession>A0A6J5YBU4</accession>
<feature type="domain" description="Activator of Hsp90 ATPase homologue 1/2-like C-terminal" evidence="2">
    <location>
        <begin position="13"/>
        <end position="138"/>
    </location>
</feature>
<evidence type="ECO:0000313" key="3">
    <source>
        <dbReference type="EMBL" id="CAB4323664.1"/>
    </source>
</evidence>
<gene>
    <name evidence="3" type="ORF">UFOPK1392_01421</name>
    <name evidence="4" type="ORF">UFOPK3733_00838</name>
</gene>
<dbReference type="InterPro" id="IPR013538">
    <property type="entry name" value="ASHA1/2-like_C"/>
</dbReference>
<dbReference type="Gene3D" id="3.30.530.20">
    <property type="match status" value="1"/>
</dbReference>
<dbReference type="AlphaFoldDB" id="A0A6J5YBU4"/>
<evidence type="ECO:0000256" key="1">
    <source>
        <dbReference type="ARBA" id="ARBA00006817"/>
    </source>
</evidence>
<protein>
    <submittedName>
        <fullName evidence="3">Unannotated protein</fullName>
    </submittedName>
</protein>
<organism evidence="3">
    <name type="scientific">freshwater metagenome</name>
    <dbReference type="NCBI Taxonomy" id="449393"/>
    <lineage>
        <taxon>unclassified sequences</taxon>
        <taxon>metagenomes</taxon>
        <taxon>ecological metagenomes</taxon>
    </lineage>
</organism>
<dbReference type="EMBL" id="CAFBNC010000032">
    <property type="protein sequence ID" value="CAB4933813.1"/>
    <property type="molecule type" value="Genomic_DNA"/>
</dbReference>
<dbReference type="InterPro" id="IPR023393">
    <property type="entry name" value="START-like_dom_sf"/>
</dbReference>
<dbReference type="Pfam" id="PF08327">
    <property type="entry name" value="AHSA1"/>
    <property type="match status" value="1"/>
</dbReference>